<feature type="domain" description="2EXR" evidence="1">
    <location>
        <begin position="8"/>
        <end position="107"/>
    </location>
</feature>
<dbReference type="EMBL" id="KZ679013">
    <property type="protein sequence ID" value="PSS15206.1"/>
    <property type="molecule type" value="Genomic_DNA"/>
</dbReference>
<dbReference type="Pfam" id="PF20150">
    <property type="entry name" value="2EXR"/>
    <property type="match status" value="1"/>
</dbReference>
<organism evidence="2 3">
    <name type="scientific">Amorphotheca resinae ATCC 22711</name>
    <dbReference type="NCBI Taxonomy" id="857342"/>
    <lineage>
        <taxon>Eukaryota</taxon>
        <taxon>Fungi</taxon>
        <taxon>Dikarya</taxon>
        <taxon>Ascomycota</taxon>
        <taxon>Pezizomycotina</taxon>
        <taxon>Leotiomycetes</taxon>
        <taxon>Helotiales</taxon>
        <taxon>Amorphothecaceae</taxon>
        <taxon>Amorphotheca</taxon>
    </lineage>
</organism>
<gene>
    <name evidence="2" type="ORF">M430DRAFT_59836</name>
</gene>
<protein>
    <recommendedName>
        <fullName evidence="1">2EXR domain-containing protein</fullName>
    </recommendedName>
</protein>
<dbReference type="InParanoid" id="A0A2T3AYQ6"/>
<name>A0A2T3AYQ6_AMORE</name>
<dbReference type="InterPro" id="IPR006141">
    <property type="entry name" value="Intein_N"/>
</dbReference>
<accession>A0A2T3AYQ6</accession>
<dbReference type="AlphaFoldDB" id="A0A2T3AYQ6"/>
<proteinExistence type="predicted"/>
<sequence length="326" mass="37581">MSQIASEFPRFSELPFELRIKIWEFAVPIYVKDLADRLPPAEEYSWAERRRLALTGSIPEDSKQALRVRILDHPGVLKLRFEENDFETLVASLPISAVCHEARSFVIEFCRPLGAHLRFEYATSPMLTYEETKDGWEPLEVPFRQEAEHLERLLWQPTTLTVDLGSFKSAEHLVDTVVRFFGNKIQRLILDQAIPVSYSLDYAYWDDSGAIPERIDAILKTFSEEDPTLMCVTKDRKIYVSESYWQTNRWVVYLAKHLVKIAELLDGPLESLPQLEHLEVTLSICSLDIENPRIEMVYKRDVEVLAVTSSDPLGWPLCETPTVHVG</sequence>
<keyword evidence="3" id="KW-1185">Reference proteome</keyword>
<evidence type="ECO:0000259" key="1">
    <source>
        <dbReference type="Pfam" id="PF20150"/>
    </source>
</evidence>
<dbReference type="Proteomes" id="UP000241818">
    <property type="component" value="Unassembled WGS sequence"/>
</dbReference>
<dbReference type="InterPro" id="IPR045518">
    <property type="entry name" value="2EXR"/>
</dbReference>
<dbReference type="RefSeq" id="XP_024719805.1">
    <property type="nucleotide sequence ID" value="XM_024868825.1"/>
</dbReference>
<dbReference type="GeneID" id="36576906"/>
<evidence type="ECO:0000313" key="2">
    <source>
        <dbReference type="EMBL" id="PSS15206.1"/>
    </source>
</evidence>
<dbReference type="PROSITE" id="PS50817">
    <property type="entry name" value="INTEIN_N_TER"/>
    <property type="match status" value="1"/>
</dbReference>
<dbReference type="OrthoDB" id="3764745at2759"/>
<evidence type="ECO:0000313" key="3">
    <source>
        <dbReference type="Proteomes" id="UP000241818"/>
    </source>
</evidence>
<dbReference type="GO" id="GO:0016539">
    <property type="term" value="P:intein-mediated protein splicing"/>
    <property type="evidence" value="ECO:0007669"/>
    <property type="project" value="InterPro"/>
</dbReference>
<reference evidence="2 3" key="1">
    <citation type="journal article" date="2018" name="New Phytol.">
        <title>Comparative genomics and transcriptomics depict ericoid mycorrhizal fungi as versatile saprotrophs and plant mutualists.</title>
        <authorList>
            <person name="Martino E."/>
            <person name="Morin E."/>
            <person name="Grelet G.A."/>
            <person name="Kuo A."/>
            <person name="Kohler A."/>
            <person name="Daghino S."/>
            <person name="Barry K.W."/>
            <person name="Cichocki N."/>
            <person name="Clum A."/>
            <person name="Dockter R.B."/>
            <person name="Hainaut M."/>
            <person name="Kuo R.C."/>
            <person name="LaButti K."/>
            <person name="Lindahl B.D."/>
            <person name="Lindquist E.A."/>
            <person name="Lipzen A."/>
            <person name="Khouja H.R."/>
            <person name="Magnuson J."/>
            <person name="Murat C."/>
            <person name="Ohm R.A."/>
            <person name="Singer S.W."/>
            <person name="Spatafora J.W."/>
            <person name="Wang M."/>
            <person name="Veneault-Fourrey C."/>
            <person name="Henrissat B."/>
            <person name="Grigoriev I.V."/>
            <person name="Martin F.M."/>
            <person name="Perotto S."/>
        </authorList>
    </citation>
    <scope>NUCLEOTIDE SEQUENCE [LARGE SCALE GENOMIC DNA]</scope>
    <source>
        <strain evidence="2 3">ATCC 22711</strain>
    </source>
</reference>